<evidence type="ECO:0000313" key="3">
    <source>
        <dbReference type="Proteomes" id="UP000248039"/>
    </source>
</evidence>
<dbReference type="RefSeq" id="WP_110672653.1">
    <property type="nucleotide sequence ID" value="NZ_PYBW01000122.1"/>
</dbReference>
<keyword evidence="3" id="KW-1185">Reference proteome</keyword>
<name>A0A2V4N268_9ACTN</name>
<dbReference type="Proteomes" id="UP000248039">
    <property type="component" value="Unassembled WGS sequence"/>
</dbReference>
<organism evidence="2 3">
    <name type="scientific">Streptomyces tateyamensis</name>
    <dbReference type="NCBI Taxonomy" id="565073"/>
    <lineage>
        <taxon>Bacteria</taxon>
        <taxon>Bacillati</taxon>
        <taxon>Actinomycetota</taxon>
        <taxon>Actinomycetes</taxon>
        <taxon>Kitasatosporales</taxon>
        <taxon>Streptomycetaceae</taxon>
        <taxon>Streptomyces</taxon>
    </lineage>
</organism>
<dbReference type="OrthoDB" id="3542207at2"/>
<accession>A0A2V4N268</accession>
<dbReference type="EMBL" id="PYBW01000122">
    <property type="protein sequence ID" value="PYC70179.1"/>
    <property type="molecule type" value="Genomic_DNA"/>
</dbReference>
<evidence type="ECO:0008006" key="4">
    <source>
        <dbReference type="Google" id="ProtNLM"/>
    </source>
</evidence>
<proteinExistence type="predicted"/>
<comment type="caution">
    <text evidence="2">The sequence shown here is derived from an EMBL/GenBank/DDBJ whole genome shotgun (WGS) entry which is preliminary data.</text>
</comment>
<keyword evidence="1" id="KW-0732">Signal</keyword>
<feature type="signal peptide" evidence="1">
    <location>
        <begin position="1"/>
        <end position="22"/>
    </location>
</feature>
<feature type="chain" id="PRO_5016151225" description="Lipoprotein" evidence="1">
    <location>
        <begin position="23"/>
        <end position="111"/>
    </location>
</feature>
<dbReference type="PROSITE" id="PS51257">
    <property type="entry name" value="PROKAR_LIPOPROTEIN"/>
    <property type="match status" value="1"/>
</dbReference>
<reference evidence="2 3" key="1">
    <citation type="submission" date="2018-03" db="EMBL/GenBank/DDBJ databases">
        <title>Bioinformatic expansion and discovery of thiopeptide antibiotics.</title>
        <authorList>
            <person name="Schwalen C.J."/>
            <person name="Hudson G.A."/>
            <person name="Mitchell D.A."/>
        </authorList>
    </citation>
    <scope>NUCLEOTIDE SEQUENCE [LARGE SCALE GENOMIC DNA]</scope>
    <source>
        <strain evidence="2 3">ATCC 21389</strain>
    </source>
</reference>
<protein>
    <recommendedName>
        <fullName evidence="4">Lipoprotein</fullName>
    </recommendedName>
</protein>
<sequence length="111" mass="11627">MTPRRLLPLAALLATAALTACGASSEGALDTQANTPAPTCLVHQTKNPAQRYTPGTGADTLAVLDLMRYYTANGTKPYCDGRPPTTTDKRWTQLYTSLGGAPAHLALPSPS</sequence>
<evidence type="ECO:0000313" key="2">
    <source>
        <dbReference type="EMBL" id="PYC70179.1"/>
    </source>
</evidence>
<evidence type="ECO:0000256" key="1">
    <source>
        <dbReference type="SAM" id="SignalP"/>
    </source>
</evidence>
<gene>
    <name evidence="2" type="ORF">C7C46_27635</name>
</gene>
<dbReference type="AlphaFoldDB" id="A0A2V4N268"/>